<sequence length="138" mass="15232">MMQFFAFISENWMLASAWLAFFFLLIISESARGGKGLTPQEVTIKVNNESAVVLDVRKNEDFRKGHVPNAINIPSAVIKDRLSELEKHKAKPIIVVCQTGTTAGSAGAELRKAGFTEVYRMKGGLMEWQASSMPLVKS</sequence>
<dbReference type="Gene3D" id="3.40.250.10">
    <property type="entry name" value="Rhodanese-like domain"/>
    <property type="match status" value="1"/>
</dbReference>
<evidence type="ECO:0000259" key="1">
    <source>
        <dbReference type="PROSITE" id="PS50206"/>
    </source>
</evidence>
<dbReference type="Pfam" id="PF00581">
    <property type="entry name" value="Rhodanese"/>
    <property type="match status" value="1"/>
</dbReference>
<dbReference type="RefSeq" id="WP_304996048.1">
    <property type="nucleotide sequence ID" value="NZ_CP101717.1"/>
</dbReference>
<organism evidence="2">
    <name type="scientific">Salinispirillum sp. LH 10-3-1</name>
    <dbReference type="NCBI Taxonomy" id="2952525"/>
    <lineage>
        <taxon>Bacteria</taxon>
        <taxon>Pseudomonadati</taxon>
        <taxon>Pseudomonadota</taxon>
        <taxon>Gammaproteobacteria</taxon>
        <taxon>Oceanospirillales</taxon>
        <taxon>Saccharospirillaceae</taxon>
        <taxon>Salinispirillum</taxon>
    </lineage>
</organism>
<protein>
    <submittedName>
        <fullName evidence="2">Rhodanese-like domain-containing protein</fullName>
    </submittedName>
</protein>
<dbReference type="EMBL" id="CP101717">
    <property type="protein sequence ID" value="WLD58762.1"/>
    <property type="molecule type" value="Genomic_DNA"/>
</dbReference>
<accession>A0AB38YHE0</accession>
<dbReference type="SMART" id="SM00450">
    <property type="entry name" value="RHOD"/>
    <property type="match status" value="1"/>
</dbReference>
<dbReference type="PROSITE" id="PS50206">
    <property type="entry name" value="RHODANESE_3"/>
    <property type="match status" value="1"/>
</dbReference>
<dbReference type="InterPro" id="IPR036873">
    <property type="entry name" value="Rhodanese-like_dom_sf"/>
</dbReference>
<name>A0AB38YHE0_9GAMM</name>
<evidence type="ECO:0000313" key="2">
    <source>
        <dbReference type="EMBL" id="WLD58762.1"/>
    </source>
</evidence>
<dbReference type="InterPro" id="IPR050229">
    <property type="entry name" value="GlpE_sulfurtransferase"/>
</dbReference>
<proteinExistence type="predicted"/>
<dbReference type="InterPro" id="IPR001763">
    <property type="entry name" value="Rhodanese-like_dom"/>
</dbReference>
<gene>
    <name evidence="2" type="ORF">NFC81_02950</name>
</gene>
<dbReference type="PANTHER" id="PTHR43031:SF18">
    <property type="entry name" value="RHODANESE-RELATED SULFURTRANSFERASES"/>
    <property type="match status" value="1"/>
</dbReference>
<reference evidence="2" key="1">
    <citation type="submission" date="2022-07" db="EMBL/GenBank/DDBJ databases">
        <title>Complete genome sequence of Salinispirillum sp. LH10-3-1 capable of multiple carbohydrate inversion isolated from a soda lake.</title>
        <authorList>
            <person name="Liu J."/>
            <person name="Zhai Y."/>
            <person name="Zhang H."/>
            <person name="Yang H."/>
            <person name="Qu J."/>
            <person name="Li J."/>
        </authorList>
    </citation>
    <scope>NUCLEOTIDE SEQUENCE</scope>
    <source>
        <strain evidence="2">LH 10-3-1</strain>
    </source>
</reference>
<feature type="domain" description="Rhodanese" evidence="1">
    <location>
        <begin position="47"/>
        <end position="137"/>
    </location>
</feature>
<dbReference type="AlphaFoldDB" id="A0AB38YHE0"/>
<dbReference type="SUPFAM" id="SSF52821">
    <property type="entry name" value="Rhodanese/Cell cycle control phosphatase"/>
    <property type="match status" value="1"/>
</dbReference>
<dbReference type="CDD" id="cd00158">
    <property type="entry name" value="RHOD"/>
    <property type="match status" value="1"/>
</dbReference>
<dbReference type="PANTHER" id="PTHR43031">
    <property type="entry name" value="FAD-DEPENDENT OXIDOREDUCTASE"/>
    <property type="match status" value="1"/>
</dbReference>